<gene>
    <name evidence="3" type="ORF">DC28_04780</name>
</gene>
<feature type="domain" description="FRG" evidence="2">
    <location>
        <begin position="23"/>
        <end position="134"/>
    </location>
</feature>
<dbReference type="SMART" id="SM00901">
    <property type="entry name" value="FRG"/>
    <property type="match status" value="1"/>
</dbReference>
<dbReference type="OrthoDB" id="9816036at2"/>
<keyword evidence="4" id="KW-1185">Reference proteome</keyword>
<evidence type="ECO:0000259" key="2">
    <source>
        <dbReference type="SMART" id="SM00901"/>
    </source>
</evidence>
<comment type="caution">
    <text evidence="3">The sequence shown here is derived from an EMBL/GenBank/DDBJ whole genome shotgun (WGS) entry which is preliminary data.</text>
</comment>
<dbReference type="Proteomes" id="UP000029692">
    <property type="component" value="Unassembled WGS sequence"/>
</dbReference>
<sequence>MSNVLHEVENFEDYLRIIKDEISIKRPYYRGQEKRVQDGYTLWPSLARYEYLKKKSPTELTQIEKRTLTTFANHVIGHVNHIPPDEWGMLALAQHHGLPTRFMDWTTNPLVALYFATRNTKKDKDGTLMDSAVYVLIQQPDNYSDLKNQQEKSDLEADDEEDTSQTTDGDPYSQYGIDGESEPDSYDDEDESSDSSVKKKSLNYASSFTPFDITANVIYEPPHVSQRIRTQDVVLLACFNPLTPLEEKDYLEIVIKADAHESIRKRLDLYGVFDKQLFPDLDGMAKWLKFHEFECQNGEDE</sequence>
<organism evidence="3 4">
    <name type="scientific">Spirochaeta lutea</name>
    <dbReference type="NCBI Taxonomy" id="1480694"/>
    <lineage>
        <taxon>Bacteria</taxon>
        <taxon>Pseudomonadati</taxon>
        <taxon>Spirochaetota</taxon>
        <taxon>Spirochaetia</taxon>
        <taxon>Spirochaetales</taxon>
        <taxon>Spirochaetaceae</taxon>
        <taxon>Spirochaeta</taxon>
    </lineage>
</organism>
<name>A0A098R0K8_9SPIO</name>
<proteinExistence type="predicted"/>
<feature type="region of interest" description="Disordered" evidence="1">
    <location>
        <begin position="145"/>
        <end position="198"/>
    </location>
</feature>
<dbReference type="InterPro" id="IPR014966">
    <property type="entry name" value="FRG-dom"/>
</dbReference>
<dbReference type="Pfam" id="PF08867">
    <property type="entry name" value="FRG"/>
    <property type="match status" value="1"/>
</dbReference>
<dbReference type="EMBL" id="JNUP01000041">
    <property type="protein sequence ID" value="KGE73286.1"/>
    <property type="molecule type" value="Genomic_DNA"/>
</dbReference>
<dbReference type="RefSeq" id="WP_037546438.1">
    <property type="nucleotide sequence ID" value="NZ_JNUP01000041.1"/>
</dbReference>
<evidence type="ECO:0000256" key="1">
    <source>
        <dbReference type="SAM" id="MobiDB-lite"/>
    </source>
</evidence>
<evidence type="ECO:0000313" key="4">
    <source>
        <dbReference type="Proteomes" id="UP000029692"/>
    </source>
</evidence>
<protein>
    <recommendedName>
        <fullName evidence="2">FRG domain-containing protein</fullName>
    </recommendedName>
</protein>
<reference evidence="3 4" key="1">
    <citation type="submission" date="2014-05" db="EMBL/GenBank/DDBJ databases">
        <title>De novo Genome Sequence of Spirocheata sp.</title>
        <authorList>
            <person name="Shivani Y."/>
            <person name="Subhash Y."/>
            <person name="Tushar L."/>
            <person name="Sasikala C."/>
            <person name="Ramana C.V."/>
        </authorList>
    </citation>
    <scope>NUCLEOTIDE SEQUENCE [LARGE SCALE GENOMIC DNA]</scope>
    <source>
        <strain evidence="3 4">JC230</strain>
    </source>
</reference>
<feature type="compositionally biased region" description="Acidic residues" evidence="1">
    <location>
        <begin position="179"/>
        <end position="193"/>
    </location>
</feature>
<evidence type="ECO:0000313" key="3">
    <source>
        <dbReference type="EMBL" id="KGE73286.1"/>
    </source>
</evidence>
<dbReference type="STRING" id="1480694.DC28_04780"/>
<dbReference type="AlphaFoldDB" id="A0A098R0K8"/>
<accession>A0A098R0K8</accession>